<evidence type="ECO:0000313" key="8">
    <source>
        <dbReference type="Proteomes" id="UP001589647"/>
    </source>
</evidence>
<organism evidence="7 8">
    <name type="scientific">Nonomuraea spiralis</name>
    <dbReference type="NCBI Taxonomy" id="46182"/>
    <lineage>
        <taxon>Bacteria</taxon>
        <taxon>Bacillati</taxon>
        <taxon>Actinomycetota</taxon>
        <taxon>Actinomycetes</taxon>
        <taxon>Streptosporangiales</taxon>
        <taxon>Streptosporangiaceae</taxon>
        <taxon>Nonomuraea</taxon>
    </lineage>
</organism>
<keyword evidence="8" id="KW-1185">Reference proteome</keyword>
<evidence type="ECO:0000256" key="1">
    <source>
        <dbReference type="ARBA" id="ARBA00004141"/>
    </source>
</evidence>
<dbReference type="RefSeq" id="WP_189650819.1">
    <property type="nucleotide sequence ID" value="NZ_BMRC01000015.1"/>
</dbReference>
<dbReference type="InterPro" id="IPR009908">
    <property type="entry name" value="Methylamine_util_MauE"/>
</dbReference>
<evidence type="ECO:0000256" key="4">
    <source>
        <dbReference type="ARBA" id="ARBA00023136"/>
    </source>
</evidence>
<reference evidence="7 8" key="1">
    <citation type="submission" date="2024-09" db="EMBL/GenBank/DDBJ databases">
        <authorList>
            <person name="Sun Q."/>
            <person name="Mori K."/>
        </authorList>
    </citation>
    <scope>NUCLEOTIDE SEQUENCE [LARGE SCALE GENOMIC DNA]</scope>
    <source>
        <strain evidence="7 8">CCM 3426</strain>
    </source>
</reference>
<evidence type="ECO:0000259" key="6">
    <source>
        <dbReference type="Pfam" id="PF07291"/>
    </source>
</evidence>
<dbReference type="Proteomes" id="UP001589647">
    <property type="component" value="Unassembled WGS sequence"/>
</dbReference>
<evidence type="ECO:0000256" key="5">
    <source>
        <dbReference type="SAM" id="Phobius"/>
    </source>
</evidence>
<feature type="transmembrane region" description="Helical" evidence="5">
    <location>
        <begin position="6"/>
        <end position="23"/>
    </location>
</feature>
<gene>
    <name evidence="7" type="ORF">ACFFV7_49510</name>
</gene>
<keyword evidence="3 5" id="KW-1133">Transmembrane helix</keyword>
<dbReference type="EMBL" id="JBHMEI010000100">
    <property type="protein sequence ID" value="MFB9209297.1"/>
    <property type="molecule type" value="Genomic_DNA"/>
</dbReference>
<name>A0ABV5IXK4_9ACTN</name>
<keyword evidence="4 5" id="KW-0472">Membrane</keyword>
<evidence type="ECO:0000313" key="7">
    <source>
        <dbReference type="EMBL" id="MFB9209297.1"/>
    </source>
</evidence>
<proteinExistence type="predicted"/>
<evidence type="ECO:0000256" key="2">
    <source>
        <dbReference type="ARBA" id="ARBA00022692"/>
    </source>
</evidence>
<evidence type="ECO:0000256" key="3">
    <source>
        <dbReference type="ARBA" id="ARBA00022989"/>
    </source>
</evidence>
<sequence length="130" mass="13276">MIAFVARYGLGIVLALAVLGKARNFGAFRSSLATFGLQGRVAQMGAFTVVTVEALVALAAFSLVADDLVVGVTGTCLGLSFTAAQTYLLVMGEQAAPCLCFGSAERASARTFGRAALVLLLGLTLWGAAV</sequence>
<feature type="transmembrane region" description="Helical" evidence="5">
    <location>
        <begin position="111"/>
        <end position="129"/>
    </location>
</feature>
<protein>
    <submittedName>
        <fullName evidence="7">MauE/DoxX family redox-associated membrane protein</fullName>
    </submittedName>
</protein>
<feature type="transmembrane region" description="Helical" evidence="5">
    <location>
        <begin position="44"/>
        <end position="64"/>
    </location>
</feature>
<feature type="transmembrane region" description="Helical" evidence="5">
    <location>
        <begin position="70"/>
        <end position="90"/>
    </location>
</feature>
<accession>A0ABV5IXK4</accession>
<comment type="subcellular location">
    <subcellularLocation>
        <location evidence="1">Membrane</location>
        <topology evidence="1">Multi-pass membrane protein</topology>
    </subcellularLocation>
</comment>
<feature type="domain" description="Methylamine utilisation protein MauE" evidence="6">
    <location>
        <begin position="2"/>
        <end position="126"/>
    </location>
</feature>
<dbReference type="Pfam" id="PF07291">
    <property type="entry name" value="MauE"/>
    <property type="match status" value="1"/>
</dbReference>
<keyword evidence="2 5" id="KW-0812">Transmembrane</keyword>
<comment type="caution">
    <text evidence="7">The sequence shown here is derived from an EMBL/GenBank/DDBJ whole genome shotgun (WGS) entry which is preliminary data.</text>
</comment>